<dbReference type="AlphaFoldDB" id="A0A3S4U4N8"/>
<protein>
    <submittedName>
        <fullName evidence="1">Uncharacterized protein</fullName>
    </submittedName>
</protein>
<gene>
    <name evidence="1" type="ORF">NCTC11541_00401</name>
</gene>
<dbReference type="EMBL" id="LR134372">
    <property type="protein sequence ID" value="VEG84381.1"/>
    <property type="molecule type" value="Genomic_DNA"/>
</dbReference>
<dbReference type="RefSeq" id="WP_126361407.1">
    <property type="nucleotide sequence ID" value="NZ_CBCRZS010000003.1"/>
</dbReference>
<proteinExistence type="predicted"/>
<reference evidence="1 2" key="1">
    <citation type="submission" date="2018-12" db="EMBL/GenBank/DDBJ databases">
        <authorList>
            <consortium name="Pathogen Informatics"/>
        </authorList>
    </citation>
    <scope>NUCLEOTIDE SEQUENCE [LARGE SCALE GENOMIC DNA]</scope>
    <source>
        <strain evidence="1 2">NCTC11541</strain>
    </source>
</reference>
<evidence type="ECO:0000313" key="2">
    <source>
        <dbReference type="Proteomes" id="UP000278157"/>
    </source>
</evidence>
<sequence>MFLNCFFESGKEKMVCDVCQRENDKALIFNYNVDKNAVFRQMLIEANYSGVLEFKPLCVSCECEMQTPLRFEIAHKEITGIFLKARAV</sequence>
<name>A0A3S4U4N8_CAMUP</name>
<evidence type="ECO:0000313" key="1">
    <source>
        <dbReference type="EMBL" id="VEG84381.1"/>
    </source>
</evidence>
<dbReference type="Proteomes" id="UP000278157">
    <property type="component" value="Chromosome"/>
</dbReference>
<accession>A0A3S4U4N8</accession>
<organism evidence="1 2">
    <name type="scientific">Campylobacter upsaliensis</name>
    <dbReference type="NCBI Taxonomy" id="28080"/>
    <lineage>
        <taxon>Bacteria</taxon>
        <taxon>Pseudomonadati</taxon>
        <taxon>Campylobacterota</taxon>
        <taxon>Epsilonproteobacteria</taxon>
        <taxon>Campylobacterales</taxon>
        <taxon>Campylobacteraceae</taxon>
        <taxon>Campylobacter</taxon>
    </lineage>
</organism>